<dbReference type="EMBL" id="CAICTM010000531">
    <property type="protein sequence ID" value="CAB9512358.1"/>
    <property type="molecule type" value="Genomic_DNA"/>
</dbReference>
<organism evidence="2 3">
    <name type="scientific">Seminavis robusta</name>
    <dbReference type="NCBI Taxonomy" id="568900"/>
    <lineage>
        <taxon>Eukaryota</taxon>
        <taxon>Sar</taxon>
        <taxon>Stramenopiles</taxon>
        <taxon>Ochrophyta</taxon>
        <taxon>Bacillariophyta</taxon>
        <taxon>Bacillariophyceae</taxon>
        <taxon>Bacillariophycidae</taxon>
        <taxon>Naviculales</taxon>
        <taxon>Naviculaceae</taxon>
        <taxon>Seminavis</taxon>
    </lineage>
</organism>
<evidence type="ECO:0000256" key="1">
    <source>
        <dbReference type="SAM" id="MobiDB-lite"/>
    </source>
</evidence>
<evidence type="ECO:0000313" key="2">
    <source>
        <dbReference type="EMBL" id="CAB9512358.1"/>
    </source>
</evidence>
<reference evidence="2" key="1">
    <citation type="submission" date="2020-06" db="EMBL/GenBank/DDBJ databases">
        <authorList>
            <consortium name="Plant Systems Biology data submission"/>
        </authorList>
    </citation>
    <scope>NUCLEOTIDE SEQUENCE</scope>
    <source>
        <strain evidence="2">D6</strain>
    </source>
</reference>
<feature type="compositionally biased region" description="Acidic residues" evidence="1">
    <location>
        <begin position="1"/>
        <end position="10"/>
    </location>
</feature>
<keyword evidence="3" id="KW-1185">Reference proteome</keyword>
<accession>A0A9N8E0P6</accession>
<gene>
    <name evidence="2" type="ORF">SEMRO_532_G161430.1</name>
</gene>
<feature type="region of interest" description="Disordered" evidence="1">
    <location>
        <begin position="1"/>
        <end position="143"/>
    </location>
</feature>
<dbReference type="Proteomes" id="UP001153069">
    <property type="component" value="Unassembled WGS sequence"/>
</dbReference>
<comment type="caution">
    <text evidence="2">The sequence shown here is derived from an EMBL/GenBank/DDBJ whole genome shotgun (WGS) entry which is preliminary data.</text>
</comment>
<dbReference type="OrthoDB" id="55843at2759"/>
<protein>
    <submittedName>
        <fullName evidence="2">Uncharacterized protein</fullName>
    </submittedName>
</protein>
<name>A0A9N8E0P6_9STRA</name>
<evidence type="ECO:0000313" key="3">
    <source>
        <dbReference type="Proteomes" id="UP001153069"/>
    </source>
</evidence>
<feature type="compositionally biased region" description="Acidic residues" evidence="1">
    <location>
        <begin position="80"/>
        <end position="115"/>
    </location>
</feature>
<proteinExistence type="predicted"/>
<feature type="compositionally biased region" description="Acidic residues" evidence="1">
    <location>
        <begin position="43"/>
        <end position="70"/>
    </location>
</feature>
<feature type="compositionally biased region" description="Polar residues" evidence="1">
    <location>
        <begin position="116"/>
        <end position="131"/>
    </location>
</feature>
<sequence length="264" mass="29665">MADPDYDPALDSDNNYTDGEESVDGLPAGVVPMHQHEVSALESIEENDNESEDEDEQEDESDGTQEDNDADANNQPLQHDEEESSDDDGSTYDQGIDDDNPQTEADDPTGEDGNNDGETTQSEPTSRQQARITGVPPNDMDEMYGQRTRQGLRQRKQREYSKHLYLAQPSDHTMTQVLMSQTGAPTEQIMTQFLLEHVAHTQYSVNKGLKVFGEPGAEAVIKEMKQLHDREVGQPVKAALLTPEEKRKSLEYLMFLKKKRCRYG</sequence>
<dbReference type="AlphaFoldDB" id="A0A9N8E0P6"/>